<evidence type="ECO:0000256" key="1">
    <source>
        <dbReference type="ARBA" id="ARBA00022723"/>
    </source>
</evidence>
<keyword evidence="2" id="KW-0863">Zinc-finger</keyword>
<dbReference type="EMBL" id="VUJU01006948">
    <property type="protein sequence ID" value="KAF0747135.1"/>
    <property type="molecule type" value="Genomic_DNA"/>
</dbReference>
<dbReference type="Pfam" id="PF04500">
    <property type="entry name" value="FLYWCH"/>
    <property type="match status" value="1"/>
</dbReference>
<evidence type="ECO:0000256" key="3">
    <source>
        <dbReference type="ARBA" id="ARBA00022833"/>
    </source>
</evidence>
<name>A0A6G0Y0R9_APHCR</name>
<dbReference type="InterPro" id="IPR007588">
    <property type="entry name" value="Znf_FLYWCH"/>
</dbReference>
<dbReference type="GO" id="GO:0008270">
    <property type="term" value="F:zinc ion binding"/>
    <property type="evidence" value="ECO:0007669"/>
    <property type="project" value="UniProtKB-KW"/>
</dbReference>
<organism evidence="5 6">
    <name type="scientific">Aphis craccivora</name>
    <name type="common">Cowpea aphid</name>
    <dbReference type="NCBI Taxonomy" id="307492"/>
    <lineage>
        <taxon>Eukaryota</taxon>
        <taxon>Metazoa</taxon>
        <taxon>Ecdysozoa</taxon>
        <taxon>Arthropoda</taxon>
        <taxon>Hexapoda</taxon>
        <taxon>Insecta</taxon>
        <taxon>Pterygota</taxon>
        <taxon>Neoptera</taxon>
        <taxon>Paraneoptera</taxon>
        <taxon>Hemiptera</taxon>
        <taxon>Sternorrhyncha</taxon>
        <taxon>Aphidomorpha</taxon>
        <taxon>Aphidoidea</taxon>
        <taxon>Aphididae</taxon>
        <taxon>Aphidini</taxon>
        <taxon>Aphis</taxon>
        <taxon>Aphis</taxon>
    </lineage>
</organism>
<feature type="domain" description="FLYWCH-type" evidence="4">
    <location>
        <begin position="33"/>
        <end position="76"/>
    </location>
</feature>
<keyword evidence="6" id="KW-1185">Reference proteome</keyword>
<protein>
    <submittedName>
        <fullName evidence="5">FLYWCH-type domain-containing protein</fullName>
    </submittedName>
</protein>
<evidence type="ECO:0000259" key="4">
    <source>
        <dbReference type="Pfam" id="PF04500"/>
    </source>
</evidence>
<keyword evidence="3" id="KW-0862">Zinc</keyword>
<dbReference type="AlphaFoldDB" id="A0A6G0Y0R9"/>
<dbReference type="Gene3D" id="2.20.25.240">
    <property type="match status" value="1"/>
</dbReference>
<evidence type="ECO:0000313" key="5">
    <source>
        <dbReference type="EMBL" id="KAF0747135.1"/>
    </source>
</evidence>
<gene>
    <name evidence="5" type="ORF">FWK35_00022744</name>
</gene>
<proteinExistence type="predicted"/>
<evidence type="ECO:0000256" key="2">
    <source>
        <dbReference type="ARBA" id="ARBA00022771"/>
    </source>
</evidence>
<dbReference type="Proteomes" id="UP000478052">
    <property type="component" value="Unassembled WGS sequence"/>
</dbReference>
<accession>A0A6G0Y0R9</accession>
<comment type="caution">
    <text evidence="5">The sequence shown here is derived from an EMBL/GenBank/DDBJ whole genome shotgun (WGS) entry which is preliminary data.</text>
</comment>
<evidence type="ECO:0000313" key="6">
    <source>
        <dbReference type="Proteomes" id="UP000478052"/>
    </source>
</evidence>
<keyword evidence="1" id="KW-0479">Metal-binding</keyword>
<reference evidence="5 6" key="1">
    <citation type="submission" date="2019-08" db="EMBL/GenBank/DDBJ databases">
        <title>Whole genome of Aphis craccivora.</title>
        <authorList>
            <person name="Voronova N.V."/>
            <person name="Shulinski R.S."/>
            <person name="Bandarenka Y.V."/>
            <person name="Zhorov D.G."/>
            <person name="Warner D."/>
        </authorList>
    </citation>
    <scope>NUCLEOTIDE SEQUENCE [LARGE SCALE GENOMIC DNA]</scope>
    <source>
        <strain evidence="5">180601</strain>
        <tissue evidence="5">Whole Body</tissue>
    </source>
</reference>
<dbReference type="OrthoDB" id="6627290at2759"/>
<sequence>MGVTELVPIWPNWFPFEKAELVPVCVQFSKLSFMFSEKGTKLLIIDIYKFGFQKNLTDNIQRWICTKRKCKAYVKLNGDC</sequence>